<feature type="non-terminal residue" evidence="3">
    <location>
        <position position="145"/>
    </location>
</feature>
<evidence type="ECO:0000256" key="2">
    <source>
        <dbReference type="ARBA" id="ARBA00023002"/>
    </source>
</evidence>
<name>A0A382LEH1_9ZZZZ</name>
<evidence type="ECO:0008006" key="4">
    <source>
        <dbReference type="Google" id="ProtNLM"/>
    </source>
</evidence>
<reference evidence="3" key="1">
    <citation type="submission" date="2018-05" db="EMBL/GenBank/DDBJ databases">
        <authorList>
            <person name="Lanie J.A."/>
            <person name="Ng W.-L."/>
            <person name="Kazmierczak K.M."/>
            <person name="Andrzejewski T.M."/>
            <person name="Davidsen T.M."/>
            <person name="Wayne K.J."/>
            <person name="Tettelin H."/>
            <person name="Glass J.I."/>
            <person name="Rusch D."/>
            <person name="Podicherti R."/>
            <person name="Tsui H.-C.T."/>
            <person name="Winkler M.E."/>
        </authorList>
    </citation>
    <scope>NUCLEOTIDE SEQUENCE</scope>
</reference>
<proteinExistence type="inferred from homology"/>
<comment type="similarity">
    <text evidence="1">Belongs to the short-chain dehydrogenases/reductases (SDR) family.</text>
</comment>
<protein>
    <recommendedName>
        <fullName evidence="4">Short-chain dehydrogenase/reductase SDR</fullName>
    </recommendedName>
</protein>
<evidence type="ECO:0000256" key="1">
    <source>
        <dbReference type="ARBA" id="ARBA00006484"/>
    </source>
</evidence>
<organism evidence="3">
    <name type="scientific">marine metagenome</name>
    <dbReference type="NCBI Taxonomy" id="408172"/>
    <lineage>
        <taxon>unclassified sequences</taxon>
        <taxon>metagenomes</taxon>
        <taxon>ecological metagenomes</taxon>
    </lineage>
</organism>
<dbReference type="GO" id="GO:0016491">
    <property type="term" value="F:oxidoreductase activity"/>
    <property type="evidence" value="ECO:0007669"/>
    <property type="project" value="UniProtKB-KW"/>
</dbReference>
<sequence length="145" mass="15716">MSNVFGTRIVFDRSASDSEEALMELTDKVVLITGGRRIGASVATELAHRGAKLSLSFRHSKDDAHRAATVIREAGHSIITTKVDLTEASECYRLIDETVSNFGRIDVLINMASAYTSTPLAQLDELAWDRALAVDAKASYLCALA</sequence>
<evidence type="ECO:0000313" key="3">
    <source>
        <dbReference type="EMBL" id="SVC35069.1"/>
    </source>
</evidence>
<dbReference type="InterPro" id="IPR036291">
    <property type="entry name" value="NAD(P)-bd_dom_sf"/>
</dbReference>
<dbReference type="SUPFAM" id="SSF51735">
    <property type="entry name" value="NAD(P)-binding Rossmann-fold domains"/>
    <property type="match status" value="1"/>
</dbReference>
<dbReference type="PANTHER" id="PTHR43639">
    <property type="entry name" value="OXIDOREDUCTASE, SHORT-CHAIN DEHYDROGENASE/REDUCTASE FAMILY (AFU_ORTHOLOGUE AFUA_5G02870)"/>
    <property type="match status" value="1"/>
</dbReference>
<dbReference type="EMBL" id="UINC01086521">
    <property type="protein sequence ID" value="SVC35069.1"/>
    <property type="molecule type" value="Genomic_DNA"/>
</dbReference>
<accession>A0A382LEH1</accession>
<gene>
    <name evidence="3" type="ORF">METZ01_LOCUS287923</name>
</gene>
<dbReference type="AlphaFoldDB" id="A0A382LEH1"/>
<dbReference type="Gene3D" id="3.40.50.720">
    <property type="entry name" value="NAD(P)-binding Rossmann-like Domain"/>
    <property type="match status" value="1"/>
</dbReference>
<keyword evidence="2" id="KW-0560">Oxidoreductase</keyword>
<dbReference type="InterPro" id="IPR002347">
    <property type="entry name" value="SDR_fam"/>
</dbReference>
<dbReference type="Pfam" id="PF00106">
    <property type="entry name" value="adh_short"/>
    <property type="match status" value="1"/>
</dbReference>
<dbReference type="PANTHER" id="PTHR43639:SF1">
    <property type="entry name" value="SHORT-CHAIN DEHYDROGENASE_REDUCTASE FAMILY PROTEIN"/>
    <property type="match status" value="1"/>
</dbReference>